<dbReference type="Gene3D" id="3.40.50.1100">
    <property type="match status" value="2"/>
</dbReference>
<keyword evidence="3" id="KW-0663">Pyridoxal phosphate</keyword>
<dbReference type="GO" id="GO:0019148">
    <property type="term" value="F:D-cysteine desulfhydrase activity"/>
    <property type="evidence" value="ECO:0007669"/>
    <property type="project" value="UniProtKB-EC"/>
</dbReference>
<comment type="cofactor">
    <cofactor evidence="1">
        <name>pyridoxal 5'-phosphate</name>
        <dbReference type="ChEBI" id="CHEBI:597326"/>
    </cofactor>
</comment>
<sequence>MHEELLEFAQTPVQALHSPLLTRQQLRLSVKRLDLLDHHISGNKWYKLKHNLAAAKAQNLTTVISFGGAYSNHIHALACAGSKLGLRTVGVIRGERIEPLNPTLADAERWGMELVFISREQYRHKRQPECLHWLQQRFGKSYIIPEGGANALAIEGCGDITRELACQLPDYDIAVVACGTAGTLAGMVAGAESGRQLLGIAVLKAHQSLLEDINRWLQGRQNLPEWQLLDGFHCGGYAKVDGELVVFCDQFERQFGITLEPIYSGKMFKALFALIEQGYFPPGSHIVAVHTGGLQGLRGMKPRLDKLRYLAQQADQC</sequence>
<dbReference type="PANTHER" id="PTHR43780:SF2">
    <property type="entry name" value="1-AMINOCYCLOPROPANE-1-CARBOXYLATE DEAMINASE-RELATED"/>
    <property type="match status" value="1"/>
</dbReference>
<reference evidence="5" key="1">
    <citation type="submission" date="2021-12" db="EMBL/GenBank/DDBJ databases">
        <authorList>
            <person name="Rodrigo-Torres L."/>
            <person name="Arahal R. D."/>
            <person name="Lucena T."/>
        </authorList>
    </citation>
    <scope>NUCLEOTIDE SEQUENCE</scope>
    <source>
        <strain evidence="5">CECT 8267</strain>
    </source>
</reference>
<organism evidence="5 6">
    <name type="scientific">Sinobacterium norvegicum</name>
    <dbReference type="NCBI Taxonomy" id="1641715"/>
    <lineage>
        <taxon>Bacteria</taxon>
        <taxon>Pseudomonadati</taxon>
        <taxon>Pseudomonadota</taxon>
        <taxon>Gammaproteobacteria</taxon>
        <taxon>Cellvibrionales</taxon>
        <taxon>Spongiibacteraceae</taxon>
        <taxon>Sinobacterium</taxon>
    </lineage>
</organism>
<feature type="domain" description="Tryptophan synthase beta chain-like PALP" evidence="4">
    <location>
        <begin position="9"/>
        <end position="292"/>
    </location>
</feature>
<dbReference type="EC" id="4.4.1.15" evidence="5"/>
<dbReference type="SUPFAM" id="SSF53686">
    <property type="entry name" value="Tryptophan synthase beta subunit-like PLP-dependent enzymes"/>
    <property type="match status" value="1"/>
</dbReference>
<name>A0ABM9AH06_9GAMM</name>
<dbReference type="PANTHER" id="PTHR43780">
    <property type="entry name" value="1-AMINOCYCLOPROPANE-1-CARBOXYLATE DEAMINASE-RELATED"/>
    <property type="match status" value="1"/>
</dbReference>
<dbReference type="EMBL" id="CAKLPX010000003">
    <property type="protein sequence ID" value="CAH0992503.1"/>
    <property type="molecule type" value="Genomic_DNA"/>
</dbReference>
<evidence type="ECO:0000313" key="6">
    <source>
        <dbReference type="Proteomes" id="UP000838100"/>
    </source>
</evidence>
<dbReference type="RefSeq" id="WP_237445187.1">
    <property type="nucleotide sequence ID" value="NZ_CAKLPX010000003.1"/>
</dbReference>
<protein>
    <submittedName>
        <fullName evidence="5">D-cysteine desulfhydrase</fullName>
        <ecNumber evidence="5">4.4.1.15</ecNumber>
    </submittedName>
</protein>
<dbReference type="InterPro" id="IPR036052">
    <property type="entry name" value="TrpB-like_PALP_sf"/>
</dbReference>
<evidence type="ECO:0000256" key="3">
    <source>
        <dbReference type="ARBA" id="ARBA00022898"/>
    </source>
</evidence>
<evidence type="ECO:0000313" key="5">
    <source>
        <dbReference type="EMBL" id="CAH0992503.1"/>
    </source>
</evidence>
<dbReference type="PIRSF" id="PIRSF006278">
    <property type="entry name" value="ACCD_DCysDesulf"/>
    <property type="match status" value="1"/>
</dbReference>
<comment type="caution">
    <text evidence="5">The sequence shown here is derived from an EMBL/GenBank/DDBJ whole genome shotgun (WGS) entry which is preliminary data.</text>
</comment>
<dbReference type="InterPro" id="IPR001926">
    <property type="entry name" value="TrpB-like_PALP"/>
</dbReference>
<dbReference type="Pfam" id="PF00291">
    <property type="entry name" value="PALP"/>
    <property type="match status" value="1"/>
</dbReference>
<keyword evidence="5" id="KW-0456">Lyase</keyword>
<proteinExistence type="inferred from homology"/>
<gene>
    <name evidence="5" type="primary">dcyD</name>
    <name evidence="5" type="ORF">SIN8267_02635</name>
</gene>
<keyword evidence="6" id="KW-1185">Reference proteome</keyword>
<dbReference type="InterPro" id="IPR027278">
    <property type="entry name" value="ACCD_DCysDesulf"/>
</dbReference>
<dbReference type="Proteomes" id="UP000838100">
    <property type="component" value="Unassembled WGS sequence"/>
</dbReference>
<accession>A0ABM9AH06</accession>
<comment type="similarity">
    <text evidence="2">Belongs to the ACC deaminase/D-cysteine desulfhydrase family.</text>
</comment>
<evidence type="ECO:0000256" key="1">
    <source>
        <dbReference type="ARBA" id="ARBA00001933"/>
    </source>
</evidence>
<evidence type="ECO:0000256" key="2">
    <source>
        <dbReference type="ARBA" id="ARBA00008639"/>
    </source>
</evidence>
<evidence type="ECO:0000259" key="4">
    <source>
        <dbReference type="Pfam" id="PF00291"/>
    </source>
</evidence>